<dbReference type="GO" id="GO:0016592">
    <property type="term" value="C:mediator complex"/>
    <property type="evidence" value="ECO:0007669"/>
    <property type="project" value="InterPro"/>
</dbReference>
<dbReference type="EMBL" id="ML975292">
    <property type="protein sequence ID" value="KAF1835064.1"/>
    <property type="molecule type" value="Genomic_DNA"/>
</dbReference>
<keyword evidence="4 9" id="KW-0805">Transcription regulation</keyword>
<evidence type="ECO:0000256" key="5">
    <source>
        <dbReference type="ARBA" id="ARBA00023159"/>
    </source>
</evidence>
<evidence type="ECO:0000256" key="2">
    <source>
        <dbReference type="ARBA" id="ARBA00008782"/>
    </source>
</evidence>
<evidence type="ECO:0000313" key="11">
    <source>
        <dbReference type="Proteomes" id="UP000800040"/>
    </source>
</evidence>
<dbReference type="GO" id="GO:0003712">
    <property type="term" value="F:transcription coregulator activity"/>
    <property type="evidence" value="ECO:0007669"/>
    <property type="project" value="InterPro"/>
</dbReference>
<dbReference type="PANTHER" id="PTHR35784">
    <property type="entry name" value="MEDIATOR OF RNA POLYMERASE II TRANSCRIPTION SUBUNIT 5"/>
    <property type="match status" value="1"/>
</dbReference>
<gene>
    <name evidence="9" type="primary">MED5</name>
    <name evidence="10" type="ORF">BDW02DRAFT_568349</name>
</gene>
<comment type="subcellular location">
    <subcellularLocation>
        <location evidence="1 9">Nucleus</location>
    </subcellularLocation>
</comment>
<comment type="subunit">
    <text evidence="9">Component of the Mediator complex.</text>
</comment>
<keyword evidence="6 9" id="KW-0804">Transcription</keyword>
<keyword evidence="7 9" id="KW-0539">Nucleus</keyword>
<dbReference type="AlphaFoldDB" id="A0A6A5KL09"/>
<evidence type="ECO:0000256" key="8">
    <source>
        <dbReference type="ARBA" id="ARBA00031256"/>
    </source>
</evidence>
<protein>
    <recommendedName>
        <fullName evidence="3 9">Mediator of RNA polymerase II transcription subunit 5</fullName>
    </recommendedName>
    <alternativeName>
        <fullName evidence="8 9">Mediator complex subunit 5</fullName>
    </alternativeName>
</protein>
<dbReference type="Pfam" id="PF08689">
    <property type="entry name" value="Med5"/>
    <property type="match status" value="1"/>
</dbReference>
<evidence type="ECO:0000256" key="9">
    <source>
        <dbReference type="RuleBase" id="RU364142"/>
    </source>
</evidence>
<comment type="function">
    <text evidence="9">Component of the Mediator complex, a coactivator involved in the regulated transcription of nearly all RNA polymerase II-dependent genes. Mediator functions as a bridge to convey information from gene-specific regulatory proteins to the basal RNA polymerase II transcription machinery. Mediator is recruited to promoters by direct interactions with regulatory proteins and serves as a scaffold for the assembly of a functional preinitiation complex with RNA polymerase II and the general transcription factors.</text>
</comment>
<evidence type="ECO:0000256" key="4">
    <source>
        <dbReference type="ARBA" id="ARBA00023015"/>
    </source>
</evidence>
<evidence type="ECO:0000313" key="10">
    <source>
        <dbReference type="EMBL" id="KAF1835064.1"/>
    </source>
</evidence>
<accession>A0A6A5KL09</accession>
<dbReference type="Proteomes" id="UP000800040">
    <property type="component" value="Unassembled WGS sequence"/>
</dbReference>
<keyword evidence="11" id="KW-1185">Reference proteome</keyword>
<keyword evidence="5 9" id="KW-0010">Activator</keyword>
<dbReference type="InterPro" id="IPR014801">
    <property type="entry name" value="Mediator_Med5_fun"/>
</dbReference>
<reference evidence="10" key="1">
    <citation type="submission" date="2020-01" db="EMBL/GenBank/DDBJ databases">
        <authorList>
            <consortium name="DOE Joint Genome Institute"/>
            <person name="Haridas S."/>
            <person name="Albert R."/>
            <person name="Binder M."/>
            <person name="Bloem J."/>
            <person name="Labutti K."/>
            <person name="Salamov A."/>
            <person name="Andreopoulos B."/>
            <person name="Baker S.E."/>
            <person name="Barry K."/>
            <person name="Bills G."/>
            <person name="Bluhm B.H."/>
            <person name="Cannon C."/>
            <person name="Castanera R."/>
            <person name="Culley D.E."/>
            <person name="Daum C."/>
            <person name="Ezra D."/>
            <person name="Gonzalez J.B."/>
            <person name="Henrissat B."/>
            <person name="Kuo A."/>
            <person name="Liang C."/>
            <person name="Lipzen A."/>
            <person name="Lutzoni F."/>
            <person name="Magnuson J."/>
            <person name="Mondo S."/>
            <person name="Nolan M."/>
            <person name="Ohm R."/>
            <person name="Pangilinan J."/>
            <person name="Park H.-J."/>
            <person name="Ramirez L."/>
            <person name="Alfaro M."/>
            <person name="Sun H."/>
            <person name="Tritt A."/>
            <person name="Yoshinaga Y."/>
            <person name="Zwiers L.-H."/>
            <person name="Turgeon B.G."/>
            <person name="Goodwin S.B."/>
            <person name="Spatafora J.W."/>
            <person name="Crous P.W."/>
            <person name="Grigoriev I.V."/>
        </authorList>
    </citation>
    <scope>NUCLEOTIDE SEQUENCE</scope>
    <source>
        <strain evidence="10">P77</strain>
    </source>
</reference>
<sequence>MDSMVKEWDSFLAQALDDRTQSDLFAASVAQLHAKAPLPGRKLAALLLGPREAEPSSIDSTVVLYLEQLLALKKVDASDVLTVTFLCSKDRLPKTGEEKPSEDAPWNNPPELEEVVFHRLHKAFAADERPVNNTEGLRTLVVVTRWMQAVVTSHTSDTMIQAMAGIQHPQQQSISVREGLAMLVIGIIENAKILQILNNPRGKDIRKSFVQSLSSFIPFLSNNSAGSQTSLQLANRLEISQKQHDFYEKLPNVDGDANENTGLEVAALQLDAAMELPQVNTRAGLYIFLNALLVARPLTDDFTIINYLHSRYKLEPQSMATDFITAAFDILANAMYRNESPSTLFYLKAFLINNVPLILSQISGSIFPMAVEMCITQALSHIDPHAFPSFSQGFDDIMGSNNSLSDVRQDFLNACALHGLIPAGTVERLLGEAPMQGPPEKRHERKQVLNQCRSNFDKVTTYIDELENLDGNAGAIVGAVTDFISHLCDTQMTMYLKQICCLIFKKPQAMDIMLQFTSPASILRPLCQFLDDWHYDNDQGEYQPAYDEFGAILVLVMAFIYRYDLTYHDIGIGSDTFIAKLLKRGHHSMLPDELTEDQGRHLANWLKGLYDADKEGLSNDVFASCHPQDFYLIVPTLFRQTVMACSHGVLSFESVKSGLEYLGETFLLPALIEGLTWMASYALLQTNNDLDAMIRIFKEVILSTPSSADAQAMHSNIIAMLSSRLERCFRTLQRREPKRANLEPFIQAIKVHSHYERSIYATLKELDRWTNAPNNTLNTSLRNTMQQLSQWASTSSMQPNPPGYTHRQVYASLKMLGATRTLRAIVDEVKTQTDAGNGATALDIGVSIICAPTVEDSPISIDWVGCSTPAPAQQRTRMNLREVLKQEFDTTANLVATDPLAAETIVRLHRRVEAQLTSLGQAGLQAPAINLPSVNIVDMQPQTISDDLNRAIDDAAAASIVEDLSNMENKALQRSMDELTGSDGLDLSSIGMGNGDTDAGNMSAGLENLPGLELVDMGDMGMDMDMNMDMGTAGGDDDWGLDFDNM</sequence>
<evidence type="ECO:0000256" key="6">
    <source>
        <dbReference type="ARBA" id="ARBA00023163"/>
    </source>
</evidence>
<dbReference type="GO" id="GO:0006357">
    <property type="term" value="P:regulation of transcription by RNA polymerase II"/>
    <property type="evidence" value="ECO:0007669"/>
    <property type="project" value="InterPro"/>
</dbReference>
<evidence type="ECO:0000256" key="1">
    <source>
        <dbReference type="ARBA" id="ARBA00004123"/>
    </source>
</evidence>
<evidence type="ECO:0000256" key="3">
    <source>
        <dbReference type="ARBA" id="ARBA00020628"/>
    </source>
</evidence>
<evidence type="ECO:0000256" key="7">
    <source>
        <dbReference type="ARBA" id="ARBA00023242"/>
    </source>
</evidence>
<organism evidence="10 11">
    <name type="scientific">Decorospora gaudefroyi</name>
    <dbReference type="NCBI Taxonomy" id="184978"/>
    <lineage>
        <taxon>Eukaryota</taxon>
        <taxon>Fungi</taxon>
        <taxon>Dikarya</taxon>
        <taxon>Ascomycota</taxon>
        <taxon>Pezizomycotina</taxon>
        <taxon>Dothideomycetes</taxon>
        <taxon>Pleosporomycetidae</taxon>
        <taxon>Pleosporales</taxon>
        <taxon>Pleosporineae</taxon>
        <taxon>Pleosporaceae</taxon>
        <taxon>Decorospora</taxon>
    </lineage>
</organism>
<proteinExistence type="inferred from homology"/>
<dbReference type="PANTHER" id="PTHR35784:SF1">
    <property type="entry name" value="MEDIATOR OF RNA POLYMERASE II TRANSCRIPTION SUBUNIT 5"/>
    <property type="match status" value="1"/>
</dbReference>
<name>A0A6A5KL09_9PLEO</name>
<dbReference type="OrthoDB" id="5322661at2759"/>
<comment type="similarity">
    <text evidence="2 9">Belongs to the Mediator complex subunit 5 family.</text>
</comment>